<feature type="domain" description="Fungal-type protein kinase" evidence="2">
    <location>
        <begin position="250"/>
        <end position="617"/>
    </location>
</feature>
<dbReference type="AlphaFoldDB" id="A0A9W8ILN4"/>
<dbReference type="InterPro" id="IPR040976">
    <property type="entry name" value="Pkinase_fungal"/>
</dbReference>
<dbReference type="EMBL" id="JANBUY010000278">
    <property type="protein sequence ID" value="KAJ2860695.1"/>
    <property type="molecule type" value="Genomic_DNA"/>
</dbReference>
<feature type="region of interest" description="Disordered" evidence="1">
    <location>
        <begin position="1"/>
        <end position="23"/>
    </location>
</feature>
<keyword evidence="4" id="KW-1185">Reference proteome</keyword>
<evidence type="ECO:0000313" key="3">
    <source>
        <dbReference type="EMBL" id="KAJ2860695.1"/>
    </source>
</evidence>
<accession>A0A9W8ILN4</accession>
<gene>
    <name evidence="3" type="ORF">GGH94_005364</name>
</gene>
<proteinExistence type="predicted"/>
<dbReference type="PANTHER" id="PTHR38248">
    <property type="entry name" value="FUNK1 6"/>
    <property type="match status" value="1"/>
</dbReference>
<name>A0A9W8ILN4_9FUNG</name>
<feature type="compositionally biased region" description="Low complexity" evidence="1">
    <location>
        <begin position="479"/>
        <end position="497"/>
    </location>
</feature>
<evidence type="ECO:0000259" key="2">
    <source>
        <dbReference type="Pfam" id="PF17667"/>
    </source>
</evidence>
<feature type="compositionally biased region" description="Acidic residues" evidence="1">
    <location>
        <begin position="1"/>
        <end position="10"/>
    </location>
</feature>
<sequence length="786" mass="84870">MTVLPTEEETGLSSSQTMVDGGPGCPVLAGEGLSFSDISGNRDDGLDDLTQRILRRNCASVCKLASSRAPDLRTVVGKIVSEVAADLEARMLMAARDKGRANDPPSKGRANDPLSAWAAEILEWTGSQSLLSTTGSRYSNDSASRPLAADYVTPFFESFMLFVAHHVKAHFSEQAATGLLKPEDCRLILPVVNKDMEAERTDSYSSDYVNPADFVSVECGMFPLSCSVERQATPAPHRIVADVKIVGHPGDFNKAELRLATKTKALFFNQHNRRFAWGLTAFSCTIHAYVFGTDGIWASTAMDVSSAKGRRALISLLVDWSLCSVDRLGFDPSIRYVVDGSVGGPYLEIDVHEMDESTGKVELDMYYSQQCVGAADRLTGRRARYFAASTSRKSMNTPAFLIKDMWTASGSGSAGDTRESSFLNVLHAEFDKSSEFSGSFSRLVSAGPVYISRGNTLVADSTAMAFSRLPSTTQGATKGSGDIKGSSSSNAQRSSNSCVRQHRRTVTKWPGYMISAADNPSQAIIAVADAMAALSAAYAKCKILHGNISDQAILLQKIVGGIKGVLADFDYASYAGDDADAVPELMLFQSIRSLEDPKSVRTLLDDCESLLYLVCWLGTFGINQAQRAAYAARHVAGLEPYLPIMAWNQGAATDIANAKRTHMDISRSFTRDILNRMHDNDGPLRHLAEDIHRALFLHPDCYGADTIPNPISDQALREVNMPEALREALQTGRTRDPLVLRNDNDNVIAILVNLFDVLARHRDVALATLGAAAANTAGGAEEGAGA</sequence>
<feature type="region of interest" description="Disordered" evidence="1">
    <location>
        <begin position="470"/>
        <end position="500"/>
    </location>
</feature>
<evidence type="ECO:0000256" key="1">
    <source>
        <dbReference type="SAM" id="MobiDB-lite"/>
    </source>
</evidence>
<dbReference type="PANTHER" id="PTHR38248:SF2">
    <property type="entry name" value="FUNK1 11"/>
    <property type="match status" value="1"/>
</dbReference>
<dbReference type="Proteomes" id="UP001140074">
    <property type="component" value="Unassembled WGS sequence"/>
</dbReference>
<protein>
    <recommendedName>
        <fullName evidence="2">Fungal-type protein kinase domain-containing protein</fullName>
    </recommendedName>
</protein>
<evidence type="ECO:0000313" key="4">
    <source>
        <dbReference type="Proteomes" id="UP001140074"/>
    </source>
</evidence>
<dbReference type="Pfam" id="PF17667">
    <property type="entry name" value="Pkinase_fungal"/>
    <property type="match status" value="1"/>
</dbReference>
<reference evidence="3" key="1">
    <citation type="submission" date="2022-07" db="EMBL/GenBank/DDBJ databases">
        <title>Phylogenomic reconstructions and comparative analyses of Kickxellomycotina fungi.</title>
        <authorList>
            <person name="Reynolds N.K."/>
            <person name="Stajich J.E."/>
            <person name="Barry K."/>
            <person name="Grigoriev I.V."/>
            <person name="Crous P."/>
            <person name="Smith M.E."/>
        </authorList>
    </citation>
    <scope>NUCLEOTIDE SEQUENCE</scope>
    <source>
        <strain evidence="3">RSA 476</strain>
    </source>
</reference>
<organism evidence="3 4">
    <name type="scientific">Coemansia aciculifera</name>
    <dbReference type="NCBI Taxonomy" id="417176"/>
    <lineage>
        <taxon>Eukaryota</taxon>
        <taxon>Fungi</taxon>
        <taxon>Fungi incertae sedis</taxon>
        <taxon>Zoopagomycota</taxon>
        <taxon>Kickxellomycotina</taxon>
        <taxon>Kickxellomycetes</taxon>
        <taxon>Kickxellales</taxon>
        <taxon>Kickxellaceae</taxon>
        <taxon>Coemansia</taxon>
    </lineage>
</organism>
<comment type="caution">
    <text evidence="3">The sequence shown here is derived from an EMBL/GenBank/DDBJ whole genome shotgun (WGS) entry which is preliminary data.</text>
</comment>